<sequence>MRDLGVIDGADDERVEAGLDLDAEAAVGGERAADDRGRGAVALEGEAGGAQGEPSWARKRPPTLLGAGAGAGVDRGVVVAMAGDGAEGAGGSAAAPQAASTNNQGRIPTRMKAKASTPRRREPRCPPVRKIGVSV</sequence>
<protein>
    <submittedName>
        <fullName evidence="2">Uncharacterized protein</fullName>
    </submittedName>
</protein>
<dbReference type="EMBL" id="JAPNKE010000002">
    <property type="protein sequence ID" value="MCY1008256.1"/>
    <property type="molecule type" value="Genomic_DNA"/>
</dbReference>
<dbReference type="Proteomes" id="UP001150924">
    <property type="component" value="Unassembled WGS sequence"/>
</dbReference>
<name>A0A9X3EYF0_9BACT</name>
<evidence type="ECO:0000313" key="2">
    <source>
        <dbReference type="EMBL" id="MCY1008256.1"/>
    </source>
</evidence>
<reference evidence="2" key="1">
    <citation type="submission" date="2022-11" db="EMBL/GenBank/DDBJ databases">
        <title>Minimal conservation of predation-associated metabolite biosynthetic gene clusters underscores biosynthetic potential of Myxococcota including descriptions for ten novel species: Archangium lansinium sp. nov., Myxococcus landrumus sp. nov., Nannocystis bai.</title>
        <authorList>
            <person name="Ahearne A."/>
            <person name="Stevens C."/>
            <person name="Phillips K."/>
        </authorList>
    </citation>
    <scope>NUCLEOTIDE SEQUENCE</scope>
    <source>
        <strain evidence="2">Na p29</strain>
    </source>
</reference>
<keyword evidence="3" id="KW-1185">Reference proteome</keyword>
<organism evidence="2 3">
    <name type="scientific">Nannocystis pusilla</name>
    <dbReference type="NCBI Taxonomy" id="889268"/>
    <lineage>
        <taxon>Bacteria</taxon>
        <taxon>Pseudomonadati</taxon>
        <taxon>Myxococcota</taxon>
        <taxon>Polyangia</taxon>
        <taxon>Nannocystales</taxon>
        <taxon>Nannocystaceae</taxon>
        <taxon>Nannocystis</taxon>
    </lineage>
</organism>
<evidence type="ECO:0000313" key="3">
    <source>
        <dbReference type="Proteomes" id="UP001150924"/>
    </source>
</evidence>
<evidence type="ECO:0000256" key="1">
    <source>
        <dbReference type="SAM" id="MobiDB-lite"/>
    </source>
</evidence>
<dbReference type="RefSeq" id="WP_267770892.1">
    <property type="nucleotide sequence ID" value="NZ_JAPNKE010000002.1"/>
</dbReference>
<comment type="caution">
    <text evidence="2">The sequence shown here is derived from an EMBL/GenBank/DDBJ whole genome shotgun (WGS) entry which is preliminary data.</text>
</comment>
<accession>A0A9X3EYF0</accession>
<dbReference type="AlphaFoldDB" id="A0A9X3EYF0"/>
<feature type="compositionally biased region" description="Basic residues" evidence="1">
    <location>
        <begin position="109"/>
        <end position="118"/>
    </location>
</feature>
<feature type="region of interest" description="Disordered" evidence="1">
    <location>
        <begin position="84"/>
        <end position="135"/>
    </location>
</feature>
<gene>
    <name evidence="2" type="ORF">OV079_22380</name>
</gene>
<proteinExistence type="predicted"/>